<evidence type="ECO:0000256" key="1">
    <source>
        <dbReference type="ARBA" id="ARBA00022737"/>
    </source>
</evidence>
<keyword evidence="4" id="KW-1185">Reference proteome</keyword>
<organism evidence="3 4">
    <name type="scientific">Ricinus communis</name>
    <name type="common">Castor bean</name>
    <dbReference type="NCBI Taxonomy" id="3988"/>
    <lineage>
        <taxon>Eukaryota</taxon>
        <taxon>Viridiplantae</taxon>
        <taxon>Streptophyta</taxon>
        <taxon>Embryophyta</taxon>
        <taxon>Tracheophyta</taxon>
        <taxon>Spermatophyta</taxon>
        <taxon>Magnoliopsida</taxon>
        <taxon>eudicotyledons</taxon>
        <taxon>Gunneridae</taxon>
        <taxon>Pentapetalae</taxon>
        <taxon>rosids</taxon>
        <taxon>fabids</taxon>
        <taxon>Malpighiales</taxon>
        <taxon>Euphorbiaceae</taxon>
        <taxon>Acalyphoideae</taxon>
        <taxon>Acalypheae</taxon>
        <taxon>Ricinus</taxon>
    </lineage>
</organism>
<dbReference type="AlphaFoldDB" id="B9T3S2"/>
<sequence length="375" mass="42795">MRHSWRLLLFRNYPRSSLRTHQHHFQVHSSSLSHIRSLYSLHTFSQQSHLLEFKNNKRINLNKGPTAYNFSSDALIESENKKEPDPQCLLISDIFTKFSDVNDITKDLELNNVVVDHELVLKVLNFLECNPDVARKFFDWVLEKDSERLSSKAYNLMLKVLGFNGFVEEFWDLVEIMKKKGYGVSRGTRDKVAEKFEKDGLKSDLEKLKEVFASGSVDHSLEKIALRMSRIVRNQVWGEDVEKQIKDLNAVFSSDMDGFTDALKLLDLMKDHGNPPFLTPFIKHVSKRGTGDDAIVFMRAMTTKKFPSTSVVLRLFEAFFKAGRHSEAQIFLSKCPHYIRNHADVLNLFYSMKAGKDTAAAAAVADKDTAAAAAV</sequence>
<protein>
    <recommendedName>
        <fullName evidence="5">Pentatricopeptide repeat-containing protein</fullName>
    </recommendedName>
</protein>
<dbReference type="PANTHER" id="PTHR47003:SF3">
    <property type="entry name" value="SMALL RIBOSOMAL SUBUNIT PROTEIN MS81 (RPPR8)"/>
    <property type="match status" value="1"/>
</dbReference>
<evidence type="ECO:0000313" key="4">
    <source>
        <dbReference type="Proteomes" id="UP000008311"/>
    </source>
</evidence>
<evidence type="ECO:0008006" key="5">
    <source>
        <dbReference type="Google" id="ProtNLM"/>
    </source>
</evidence>
<dbReference type="InterPro" id="IPR002885">
    <property type="entry name" value="PPR_rpt"/>
</dbReference>
<dbReference type="PROSITE" id="PS51375">
    <property type="entry name" value="PPR"/>
    <property type="match status" value="1"/>
</dbReference>
<reference evidence="4" key="1">
    <citation type="journal article" date="2010" name="Nat. Biotechnol.">
        <title>Draft genome sequence of the oilseed species Ricinus communis.</title>
        <authorList>
            <person name="Chan A.P."/>
            <person name="Crabtree J."/>
            <person name="Zhao Q."/>
            <person name="Lorenzi H."/>
            <person name="Orvis J."/>
            <person name="Puiu D."/>
            <person name="Melake-Berhan A."/>
            <person name="Jones K.M."/>
            <person name="Redman J."/>
            <person name="Chen G."/>
            <person name="Cahoon E.B."/>
            <person name="Gedil M."/>
            <person name="Stanke M."/>
            <person name="Haas B.J."/>
            <person name="Wortman J.R."/>
            <person name="Fraser-Liggett C.M."/>
            <person name="Ravel J."/>
            <person name="Rabinowicz P.D."/>
        </authorList>
    </citation>
    <scope>NUCLEOTIDE SEQUENCE [LARGE SCALE GENOMIC DNA]</scope>
    <source>
        <strain evidence="4">cv. Hale</strain>
    </source>
</reference>
<dbReference type="STRING" id="3988.B9T3S2"/>
<dbReference type="InParanoid" id="B9T3S2"/>
<dbReference type="InterPro" id="IPR011990">
    <property type="entry name" value="TPR-like_helical_dom_sf"/>
</dbReference>
<gene>
    <name evidence="3" type="ORF">RCOM_0447050</name>
</gene>
<dbReference type="PANTHER" id="PTHR47003">
    <property type="entry name" value="OS01G0970900 PROTEIN"/>
    <property type="match status" value="1"/>
</dbReference>
<keyword evidence="1" id="KW-0677">Repeat</keyword>
<evidence type="ECO:0000313" key="3">
    <source>
        <dbReference type="EMBL" id="EEF29496.1"/>
    </source>
</evidence>
<accession>B9T3S2</accession>
<feature type="repeat" description="PPR" evidence="2">
    <location>
        <begin position="150"/>
        <end position="184"/>
    </location>
</feature>
<dbReference type="EMBL" id="EQ974431">
    <property type="protein sequence ID" value="EEF29496.1"/>
    <property type="molecule type" value="Genomic_DNA"/>
</dbReference>
<evidence type="ECO:0000256" key="2">
    <source>
        <dbReference type="PROSITE-ProRule" id="PRU00708"/>
    </source>
</evidence>
<dbReference type="eggNOG" id="KOG4197">
    <property type="taxonomic scope" value="Eukaryota"/>
</dbReference>
<dbReference type="Gene3D" id="1.25.40.10">
    <property type="entry name" value="Tetratricopeptide repeat domain"/>
    <property type="match status" value="1"/>
</dbReference>
<proteinExistence type="predicted"/>
<name>B9T3S2_RICCO</name>
<dbReference type="InterPro" id="IPR044578">
    <property type="entry name" value="BIR6-like"/>
</dbReference>
<dbReference type="GO" id="GO:0008380">
    <property type="term" value="P:RNA splicing"/>
    <property type="evidence" value="ECO:0007669"/>
    <property type="project" value="InterPro"/>
</dbReference>
<dbReference type="Proteomes" id="UP000008311">
    <property type="component" value="Unassembled WGS sequence"/>
</dbReference>
<dbReference type="Pfam" id="PF01535">
    <property type="entry name" value="PPR"/>
    <property type="match status" value="1"/>
</dbReference>